<dbReference type="PROSITE" id="PS00143">
    <property type="entry name" value="INSULINASE"/>
    <property type="match status" value="1"/>
</dbReference>
<reference evidence="7 8" key="1">
    <citation type="submission" date="2019-08" db="EMBL/GenBank/DDBJ databases">
        <title>Hyperibacter terrae gen. nov., sp. nov. and Hyperibacter viscosus sp. nov., two new members in the family Rhodospirillaceae isolated from the rhizosphere of Hypericum perforatum.</title>
        <authorList>
            <person name="Noviana Z."/>
        </authorList>
    </citation>
    <scope>NUCLEOTIDE SEQUENCE [LARGE SCALE GENOMIC DNA]</scope>
    <source>
        <strain evidence="7 8">R5959</strain>
    </source>
</reference>
<dbReference type="InterPro" id="IPR050361">
    <property type="entry name" value="MPP/UQCRC_Complex"/>
</dbReference>
<keyword evidence="3" id="KW-0645">Protease</keyword>
<dbReference type="Pfam" id="PF05193">
    <property type="entry name" value="Peptidase_M16_C"/>
    <property type="match status" value="1"/>
</dbReference>
<evidence type="ECO:0000256" key="1">
    <source>
        <dbReference type="ARBA" id="ARBA00001947"/>
    </source>
</evidence>
<comment type="cofactor">
    <cofactor evidence="1">
        <name>Zn(2+)</name>
        <dbReference type="ChEBI" id="CHEBI:29105"/>
    </cofactor>
</comment>
<evidence type="ECO:0000256" key="2">
    <source>
        <dbReference type="ARBA" id="ARBA00007261"/>
    </source>
</evidence>
<dbReference type="RefSeq" id="WP_151115073.1">
    <property type="nucleotide sequence ID" value="NZ_CP042582.1"/>
</dbReference>
<sequence length="422" mass="46164">MSESGVRITKLENGFTIASDPMTSVETVSLGVWSAVGTRHEPAELNGVSHMLEHMAFKGTERRSAKDIAVEVESVGGSINAYTTRERTAYYAKLLADDLPLGLDILADILQHSTFDPGELERERTVILQEIGQAEDTPDDIVFDHFQAAAYPEQPLGRPVLGTEETVKRLNRGDLQGYLRGSYGPERLVLAAAGRVDHEQLVERAKTLFTDLPQGRPATAAAARYVGGDIRAERDLEQVHLVLGFEGVGYLHEDYYLQSVLSTLYGGGMSSRLFQEVRENRGLVYSIYSFASPYEDDGLFAVYAGTGEEEAGEVLPIIAEELRRLPADLTEEEIRRAKAQIRADLLMARESSGARAETLAQQLQAYGRPLATAELLQRIEAVDREGLARFARRLAASPPTLAALGPVGKLPSPRHVAEAFAA</sequence>
<dbReference type="GO" id="GO:0006508">
    <property type="term" value="P:proteolysis"/>
    <property type="evidence" value="ECO:0007669"/>
    <property type="project" value="InterPro"/>
</dbReference>
<dbReference type="FunFam" id="3.30.830.10:FF:000008">
    <property type="entry name" value="Mitochondrial-processing peptidase subunit beta"/>
    <property type="match status" value="1"/>
</dbReference>
<dbReference type="EMBL" id="CP042582">
    <property type="protein sequence ID" value="QEX20863.1"/>
    <property type="molecule type" value="Genomic_DNA"/>
</dbReference>
<organism evidence="7 8">
    <name type="scientific">Hypericibacter adhaerens</name>
    <dbReference type="NCBI Taxonomy" id="2602016"/>
    <lineage>
        <taxon>Bacteria</taxon>
        <taxon>Pseudomonadati</taxon>
        <taxon>Pseudomonadota</taxon>
        <taxon>Alphaproteobacteria</taxon>
        <taxon>Rhodospirillales</taxon>
        <taxon>Dongiaceae</taxon>
        <taxon>Hypericibacter</taxon>
    </lineage>
</organism>
<dbReference type="PANTHER" id="PTHR11851">
    <property type="entry name" value="METALLOPROTEASE"/>
    <property type="match status" value="1"/>
</dbReference>
<keyword evidence="3" id="KW-0378">Hydrolase</keyword>
<dbReference type="Pfam" id="PF00675">
    <property type="entry name" value="Peptidase_M16"/>
    <property type="match status" value="1"/>
</dbReference>
<gene>
    <name evidence="7" type="ORF">FRZ61_07830</name>
</gene>
<dbReference type="PANTHER" id="PTHR11851:SF49">
    <property type="entry name" value="MITOCHONDRIAL-PROCESSING PEPTIDASE SUBUNIT ALPHA"/>
    <property type="match status" value="1"/>
</dbReference>
<dbReference type="InterPro" id="IPR001431">
    <property type="entry name" value="Pept_M16_Zn_BS"/>
</dbReference>
<protein>
    <submittedName>
        <fullName evidence="7">Peptidase M16</fullName>
    </submittedName>
</protein>
<dbReference type="GO" id="GO:0046872">
    <property type="term" value="F:metal ion binding"/>
    <property type="evidence" value="ECO:0007669"/>
    <property type="project" value="InterPro"/>
</dbReference>
<dbReference type="Proteomes" id="UP000325797">
    <property type="component" value="Chromosome"/>
</dbReference>
<evidence type="ECO:0000313" key="8">
    <source>
        <dbReference type="Proteomes" id="UP000325797"/>
    </source>
</evidence>
<evidence type="ECO:0000313" key="7">
    <source>
        <dbReference type="EMBL" id="QEX20863.1"/>
    </source>
</evidence>
<dbReference type="InterPro" id="IPR011765">
    <property type="entry name" value="Pept_M16_N"/>
</dbReference>
<dbReference type="InterPro" id="IPR007863">
    <property type="entry name" value="Peptidase_M16_C"/>
</dbReference>
<dbReference type="OrthoDB" id="9811314at2"/>
<feature type="domain" description="Peptidase M16 C-terminal" evidence="6">
    <location>
        <begin position="170"/>
        <end position="340"/>
    </location>
</feature>
<dbReference type="InterPro" id="IPR011249">
    <property type="entry name" value="Metalloenz_LuxS/M16"/>
</dbReference>
<dbReference type="AlphaFoldDB" id="A0A5J6MUN8"/>
<name>A0A5J6MUN8_9PROT</name>
<evidence type="ECO:0000259" key="5">
    <source>
        <dbReference type="Pfam" id="PF00675"/>
    </source>
</evidence>
<evidence type="ECO:0000256" key="3">
    <source>
        <dbReference type="ARBA" id="ARBA00023049"/>
    </source>
</evidence>
<keyword evidence="8" id="KW-1185">Reference proteome</keyword>
<dbReference type="Gene3D" id="3.30.830.10">
    <property type="entry name" value="Metalloenzyme, LuxS/M16 peptidase-like"/>
    <property type="match status" value="2"/>
</dbReference>
<proteinExistence type="inferred from homology"/>
<comment type="similarity">
    <text evidence="2 4">Belongs to the peptidase M16 family.</text>
</comment>
<keyword evidence="3" id="KW-0482">Metalloprotease</keyword>
<dbReference type="SUPFAM" id="SSF63411">
    <property type="entry name" value="LuxS/MPP-like metallohydrolase"/>
    <property type="match status" value="2"/>
</dbReference>
<evidence type="ECO:0000256" key="4">
    <source>
        <dbReference type="RuleBase" id="RU004447"/>
    </source>
</evidence>
<dbReference type="KEGG" id="hadh:FRZ61_07830"/>
<feature type="domain" description="Peptidase M16 N-terminal" evidence="5">
    <location>
        <begin position="21"/>
        <end position="163"/>
    </location>
</feature>
<evidence type="ECO:0000259" key="6">
    <source>
        <dbReference type="Pfam" id="PF05193"/>
    </source>
</evidence>
<accession>A0A5J6MUN8</accession>
<dbReference type="GO" id="GO:0004222">
    <property type="term" value="F:metalloendopeptidase activity"/>
    <property type="evidence" value="ECO:0007669"/>
    <property type="project" value="InterPro"/>
</dbReference>